<dbReference type="GO" id="GO:0005524">
    <property type="term" value="F:ATP binding"/>
    <property type="evidence" value="ECO:0007669"/>
    <property type="project" value="UniProtKB-KW"/>
</dbReference>
<accession>A0A4Q1CGY3</accession>
<dbReference type="Pfam" id="PF04326">
    <property type="entry name" value="SLFN_AlbA_2"/>
    <property type="match status" value="1"/>
</dbReference>
<dbReference type="InterPro" id="IPR038461">
    <property type="entry name" value="Schlafen_AlbA_2_dom_sf"/>
</dbReference>
<sequence>MDRETLTHLIDAYIRQSYEGQEIENNKIDFKLKWYDLTSKKGENEFLKDTSAIANTFGLDGFIIIGYDPKTKQFNPSQFSDCGKKDPAELMGLISKRVDRIFDFSSFDITVMNQRISVIHIPPSIDKPHLITNYQTFDKNENIKNEEQQKIFVRKNTSTYPASKHDLELMYYDRKNIIPEYRIISTITSNSLEFSTTNLANQCTSVKLTAPIFFENVGSRPVSISRMHFIVSLFSDATLISESINLFSSHEIVLHPIILKPGDIVFKSLQFTSEDYNGYSIKEVHSWIQHFRLNSRTLIFSDMLFIFSNGSTLSQNLTVGNL</sequence>
<protein>
    <submittedName>
        <fullName evidence="2">ATP-binding protein</fullName>
    </submittedName>
</protein>
<dbReference type="AlphaFoldDB" id="A0A4Q1CGY3"/>
<keyword evidence="2" id="KW-0547">Nucleotide-binding</keyword>
<comment type="caution">
    <text evidence="2">The sequence shown here is derived from an EMBL/GenBank/DDBJ whole genome shotgun (WGS) entry which is preliminary data.</text>
</comment>
<proteinExistence type="predicted"/>
<dbReference type="EMBL" id="SDHW01000004">
    <property type="protein sequence ID" value="RXK59217.1"/>
    <property type="molecule type" value="Genomic_DNA"/>
</dbReference>
<feature type="domain" description="Schlafen AlbA-2" evidence="1">
    <location>
        <begin position="24"/>
        <end position="162"/>
    </location>
</feature>
<keyword evidence="3" id="KW-1185">Reference proteome</keyword>
<dbReference type="RefSeq" id="WP_129131521.1">
    <property type="nucleotide sequence ID" value="NZ_SDHW01000004.1"/>
</dbReference>
<evidence type="ECO:0000259" key="1">
    <source>
        <dbReference type="Pfam" id="PF04326"/>
    </source>
</evidence>
<gene>
    <name evidence="2" type="ORF">ESA94_13835</name>
</gene>
<evidence type="ECO:0000313" key="2">
    <source>
        <dbReference type="EMBL" id="RXK59217.1"/>
    </source>
</evidence>
<name>A0A4Q1CGY3_9BACT</name>
<evidence type="ECO:0000313" key="3">
    <source>
        <dbReference type="Proteomes" id="UP000290204"/>
    </source>
</evidence>
<reference evidence="2 3" key="1">
    <citation type="submission" date="2019-01" db="EMBL/GenBank/DDBJ databases">
        <title>Lacibacter sp. strain TTM-7.</title>
        <authorList>
            <person name="Chen W.-M."/>
        </authorList>
    </citation>
    <scope>NUCLEOTIDE SEQUENCE [LARGE SCALE GENOMIC DNA]</scope>
    <source>
        <strain evidence="2 3">TTM-7</strain>
    </source>
</reference>
<keyword evidence="2" id="KW-0067">ATP-binding</keyword>
<organism evidence="2 3">
    <name type="scientific">Lacibacter luteus</name>
    <dbReference type="NCBI Taxonomy" id="2508719"/>
    <lineage>
        <taxon>Bacteria</taxon>
        <taxon>Pseudomonadati</taxon>
        <taxon>Bacteroidota</taxon>
        <taxon>Chitinophagia</taxon>
        <taxon>Chitinophagales</taxon>
        <taxon>Chitinophagaceae</taxon>
        <taxon>Lacibacter</taxon>
    </lineage>
</organism>
<dbReference type="Proteomes" id="UP000290204">
    <property type="component" value="Unassembled WGS sequence"/>
</dbReference>
<dbReference type="Gene3D" id="3.30.950.30">
    <property type="entry name" value="Schlafen, AAA domain"/>
    <property type="match status" value="1"/>
</dbReference>
<dbReference type="InterPro" id="IPR007421">
    <property type="entry name" value="Schlafen_AlbA_2_dom"/>
</dbReference>
<dbReference type="OrthoDB" id="667662at2"/>